<comment type="similarity">
    <text evidence="2">Belongs to the adrenomedullin family.</text>
</comment>
<dbReference type="EMBL" id="VOAJ01002274">
    <property type="protein sequence ID" value="KAF0883192.1"/>
    <property type="molecule type" value="Genomic_DNA"/>
</dbReference>
<evidence type="ECO:0000313" key="6">
    <source>
        <dbReference type="EMBL" id="KAF0883192.1"/>
    </source>
</evidence>
<keyword evidence="7" id="KW-1185">Reference proteome</keyword>
<evidence type="ECO:0000256" key="1">
    <source>
        <dbReference type="ARBA" id="ARBA00004613"/>
    </source>
</evidence>
<evidence type="ECO:0000256" key="4">
    <source>
        <dbReference type="ARBA" id="ARBA00022729"/>
    </source>
</evidence>
<dbReference type="GO" id="GO:0003073">
    <property type="term" value="P:regulation of systemic arterial blood pressure"/>
    <property type="evidence" value="ECO:0007669"/>
    <property type="project" value="TreeGrafter"/>
</dbReference>
<proteinExistence type="inferred from homology"/>
<evidence type="ECO:0000313" key="7">
    <source>
        <dbReference type="Proteomes" id="UP000475037"/>
    </source>
</evidence>
<dbReference type="PANTHER" id="PTHR23414:SF2">
    <property type="entry name" value="PROTEIN ADM2"/>
    <property type="match status" value="1"/>
</dbReference>
<evidence type="ECO:0000256" key="5">
    <source>
        <dbReference type="ARBA" id="ARBA00023157"/>
    </source>
</evidence>
<comment type="subcellular location">
    <subcellularLocation>
        <location evidence="1">Secreted</location>
    </subcellularLocation>
</comment>
<dbReference type="PANTHER" id="PTHR23414">
    <property type="entry name" value="ADRENOMEDULLIN, ADM"/>
    <property type="match status" value="1"/>
</dbReference>
<dbReference type="GO" id="GO:0007189">
    <property type="term" value="P:adenylate cyclase-activating G protein-coupled receptor signaling pathway"/>
    <property type="evidence" value="ECO:0007669"/>
    <property type="project" value="TreeGrafter"/>
</dbReference>
<gene>
    <name evidence="6" type="primary">Adm2</name>
    <name evidence="6" type="ORF">FOF47_R21897</name>
</gene>
<keyword evidence="5" id="KW-1015">Disulfide bond</keyword>
<dbReference type="InterPro" id="IPR051665">
    <property type="entry name" value="Adrenomedullin-reg_peptide"/>
</dbReference>
<comment type="caution">
    <text evidence="6">The sequence shown here is derived from an EMBL/GenBank/DDBJ whole genome shotgun (WGS) entry which is preliminary data.</text>
</comment>
<dbReference type="GO" id="GO:0010460">
    <property type="term" value="P:positive regulation of heart rate"/>
    <property type="evidence" value="ECO:0007669"/>
    <property type="project" value="TreeGrafter"/>
</dbReference>
<organism evidence="6 7">
    <name type="scientific">Crocuta crocuta</name>
    <name type="common">Spotted hyena</name>
    <dbReference type="NCBI Taxonomy" id="9678"/>
    <lineage>
        <taxon>Eukaryota</taxon>
        <taxon>Metazoa</taxon>
        <taxon>Chordata</taxon>
        <taxon>Craniata</taxon>
        <taxon>Vertebrata</taxon>
        <taxon>Euteleostomi</taxon>
        <taxon>Mammalia</taxon>
        <taxon>Eutheria</taxon>
        <taxon>Laurasiatheria</taxon>
        <taxon>Carnivora</taxon>
        <taxon>Feliformia</taxon>
        <taxon>Hyaenidae</taxon>
        <taxon>Crocuta</taxon>
    </lineage>
</organism>
<keyword evidence="3" id="KW-0964">Secreted</keyword>
<feature type="non-terminal residue" evidence="6">
    <location>
        <position position="109"/>
    </location>
</feature>
<feature type="non-terminal residue" evidence="6">
    <location>
        <position position="1"/>
    </location>
</feature>
<evidence type="ECO:0000256" key="2">
    <source>
        <dbReference type="ARBA" id="ARBA00010575"/>
    </source>
</evidence>
<dbReference type="GO" id="GO:0005576">
    <property type="term" value="C:extracellular region"/>
    <property type="evidence" value="ECO:0007669"/>
    <property type="project" value="UniProtKB-SubCell"/>
</dbReference>
<evidence type="ECO:0000256" key="3">
    <source>
        <dbReference type="ARBA" id="ARBA00022525"/>
    </source>
</evidence>
<reference evidence="6 7" key="1">
    <citation type="submission" date="2019-11" db="EMBL/GenBank/DDBJ databases">
        <authorList>
            <person name="Yang C."/>
            <person name="Li F."/>
        </authorList>
    </citation>
    <scope>NUCLEOTIDE SEQUENCE [LARGE SCALE GENOMIC DNA]</scope>
    <source>
        <strain evidence="6">KB4526</strain>
        <tissue evidence="6">Muscle</tissue>
    </source>
</reference>
<name>A0A6G1B5V1_CROCR</name>
<keyword evidence="4" id="KW-0732">Signal</keyword>
<dbReference type="Proteomes" id="UP000475037">
    <property type="component" value="Unassembled WGS sequence"/>
</dbReference>
<dbReference type="AlphaFoldDB" id="A0A6G1B5V1"/>
<sequence length="109" mass="11487">RVPPALTSSSGLGPGHAAGKPVVWKLHRALQPQGGADEDEAPAMAQRLQGGGSLRHLGFRRSLAQHAQPGCTLSTCQVQNLSHRLWKLFNPGNSQDTVPVDLSSANSFG</sequence>
<accession>A0A6G1B5V1</accession>
<protein>
    <submittedName>
        <fullName evidence="6">ADM2 protein</fullName>
    </submittedName>
</protein>